<comment type="caution">
    <text evidence="2">The sequence shown here is derived from an EMBL/GenBank/DDBJ whole genome shotgun (WGS) entry which is preliminary data.</text>
</comment>
<feature type="compositionally biased region" description="Polar residues" evidence="1">
    <location>
        <begin position="64"/>
        <end position="73"/>
    </location>
</feature>
<organism evidence="2 3">
    <name type="scientific">Tropicimonas aquimaris</name>
    <dbReference type="NCBI Taxonomy" id="914152"/>
    <lineage>
        <taxon>Bacteria</taxon>
        <taxon>Pseudomonadati</taxon>
        <taxon>Pseudomonadota</taxon>
        <taxon>Alphaproteobacteria</taxon>
        <taxon>Rhodobacterales</taxon>
        <taxon>Roseobacteraceae</taxon>
        <taxon>Tropicimonas</taxon>
    </lineage>
</organism>
<proteinExistence type="predicted"/>
<name>A0ABW3ISV0_9RHOB</name>
<accession>A0ABW3ISV0</accession>
<evidence type="ECO:0000256" key="1">
    <source>
        <dbReference type="SAM" id="MobiDB-lite"/>
    </source>
</evidence>
<sequence length="85" mass="9021">MKKPIYLTSVLAVTGVAVWAFQEPESSRNEAAPAIGALRETLAAQLRLFSRHPNRTDGLPEIAGTSTPNTPTARTAPGLPAPQGW</sequence>
<keyword evidence="3" id="KW-1185">Reference proteome</keyword>
<evidence type="ECO:0000313" key="2">
    <source>
        <dbReference type="EMBL" id="MFD0980815.1"/>
    </source>
</evidence>
<protein>
    <submittedName>
        <fullName evidence="2">Uncharacterized protein</fullName>
    </submittedName>
</protein>
<reference evidence="3" key="1">
    <citation type="journal article" date="2019" name="Int. J. Syst. Evol. Microbiol.">
        <title>The Global Catalogue of Microorganisms (GCM) 10K type strain sequencing project: providing services to taxonomists for standard genome sequencing and annotation.</title>
        <authorList>
            <consortium name="The Broad Institute Genomics Platform"/>
            <consortium name="The Broad Institute Genome Sequencing Center for Infectious Disease"/>
            <person name="Wu L."/>
            <person name="Ma J."/>
        </authorList>
    </citation>
    <scope>NUCLEOTIDE SEQUENCE [LARGE SCALE GENOMIC DNA]</scope>
    <source>
        <strain evidence="3">CCUG 60524</strain>
    </source>
</reference>
<evidence type="ECO:0000313" key="3">
    <source>
        <dbReference type="Proteomes" id="UP001597108"/>
    </source>
</evidence>
<dbReference type="RefSeq" id="WP_386075425.1">
    <property type="nucleotide sequence ID" value="NZ_JBHTJT010000030.1"/>
</dbReference>
<gene>
    <name evidence="2" type="ORF">ACFQ2S_14270</name>
</gene>
<feature type="region of interest" description="Disordered" evidence="1">
    <location>
        <begin position="53"/>
        <end position="85"/>
    </location>
</feature>
<dbReference type="EMBL" id="JBHTJT010000030">
    <property type="protein sequence ID" value="MFD0980815.1"/>
    <property type="molecule type" value="Genomic_DNA"/>
</dbReference>
<dbReference type="Proteomes" id="UP001597108">
    <property type="component" value="Unassembled WGS sequence"/>
</dbReference>